<dbReference type="AlphaFoldDB" id="A0ABD1XIA7"/>
<comment type="caution">
    <text evidence="2">The sequence shown here is derived from an EMBL/GenBank/DDBJ whole genome shotgun (WGS) entry which is preliminary data.</text>
</comment>
<feature type="compositionally biased region" description="Polar residues" evidence="1">
    <location>
        <begin position="252"/>
        <end position="263"/>
    </location>
</feature>
<evidence type="ECO:0000313" key="3">
    <source>
        <dbReference type="Proteomes" id="UP001605036"/>
    </source>
</evidence>
<dbReference type="Proteomes" id="UP001605036">
    <property type="component" value="Unassembled WGS sequence"/>
</dbReference>
<evidence type="ECO:0000256" key="1">
    <source>
        <dbReference type="SAM" id="MobiDB-lite"/>
    </source>
</evidence>
<feature type="region of interest" description="Disordered" evidence="1">
    <location>
        <begin position="250"/>
        <end position="274"/>
    </location>
</feature>
<proteinExistence type="predicted"/>
<gene>
    <name evidence="2" type="ORF">R1flu_026224</name>
</gene>
<name>A0ABD1XIA7_9MARC</name>
<sequence>MQNSPVSSQRGITTGEVRRVIQVSKHHHPSSIYPSLSSLANKDLANLLQRLGFKEFYSCLNWHVDHSRNATDFLMSSDLVHKENGESEIFYIAPHCHFPVVITVEKLAQVFQLSLDGMDDTPAVPSEAKIDIYKEETYFKLDTARRYYILRTGISTELCTAGKFARQALFLIQNRSIMGRTQMKILTAAVEGKPVAWERILWKNLVMRMSSFHKLASRCGSQSQQELSSKLSSISYGAVVVALLTKLEQKPEPNSSPNVFTNSLDKDSDTDSDEETLINMIQKRRRKKARLMIGEDSDAEEDGGSRSFALYGCERTGEIEDRWKGVHPLGQVAIQIIPGNVLVKEEEVSIEEEISIGEPSADWPLVDASNSRVDAAAGLDGGDAAEFTPNLLQLDHSREVILRVSNDCHLALEPHFLHGPNELTEWPLMSVNVDHGQIIEICNEDNLLEIRQALSNKTLKVSAAEPEEVRTCGMDLIEKPDVTKDKSAEMAHDRFPSIVSCYTNPEPRNVLPKLLTMSYHREGQSSMHQGERSLIRFPPLTARVSQKANPLRLMTDKAQIPATSLVKMVISVRHFLDGLNEAGVPPEVYVKSKAGRLMDALKLELENRDLEDFDEQTHLFGMNQTVDNVRNHSS</sequence>
<organism evidence="2 3">
    <name type="scientific">Riccia fluitans</name>
    <dbReference type="NCBI Taxonomy" id="41844"/>
    <lineage>
        <taxon>Eukaryota</taxon>
        <taxon>Viridiplantae</taxon>
        <taxon>Streptophyta</taxon>
        <taxon>Embryophyta</taxon>
        <taxon>Marchantiophyta</taxon>
        <taxon>Marchantiopsida</taxon>
        <taxon>Marchantiidae</taxon>
        <taxon>Marchantiales</taxon>
        <taxon>Ricciaceae</taxon>
        <taxon>Riccia</taxon>
    </lineage>
</organism>
<protein>
    <submittedName>
        <fullName evidence="2">Uncharacterized protein</fullName>
    </submittedName>
</protein>
<dbReference type="EMBL" id="JBHFFA010000008">
    <property type="protein sequence ID" value="KAL2607651.1"/>
    <property type="molecule type" value="Genomic_DNA"/>
</dbReference>
<accession>A0ABD1XIA7</accession>
<reference evidence="2 3" key="1">
    <citation type="submission" date="2024-09" db="EMBL/GenBank/DDBJ databases">
        <title>Chromosome-scale assembly of Riccia fluitans.</title>
        <authorList>
            <person name="Paukszto L."/>
            <person name="Sawicki J."/>
            <person name="Karawczyk K."/>
            <person name="Piernik-Szablinska J."/>
            <person name="Szczecinska M."/>
            <person name="Mazdziarz M."/>
        </authorList>
    </citation>
    <scope>NUCLEOTIDE SEQUENCE [LARGE SCALE GENOMIC DNA]</scope>
    <source>
        <strain evidence="2">Rf_01</strain>
        <tissue evidence="2">Aerial parts of the thallus</tissue>
    </source>
</reference>
<keyword evidence="3" id="KW-1185">Reference proteome</keyword>
<evidence type="ECO:0000313" key="2">
    <source>
        <dbReference type="EMBL" id="KAL2607651.1"/>
    </source>
</evidence>